<evidence type="ECO:0000256" key="10">
    <source>
        <dbReference type="SAM" id="MobiDB-lite"/>
    </source>
</evidence>
<dbReference type="GO" id="GO:0034511">
    <property type="term" value="F:U3 snoRNA binding"/>
    <property type="evidence" value="ECO:0007669"/>
    <property type="project" value="InterPro"/>
</dbReference>
<evidence type="ECO:0000256" key="5">
    <source>
        <dbReference type="ARBA" id="ARBA00022517"/>
    </source>
</evidence>
<organism evidence="13 14">
    <name type="scientific">Saccharomycopsis crataegensis</name>
    <dbReference type="NCBI Taxonomy" id="43959"/>
    <lineage>
        <taxon>Eukaryota</taxon>
        <taxon>Fungi</taxon>
        <taxon>Dikarya</taxon>
        <taxon>Ascomycota</taxon>
        <taxon>Saccharomycotina</taxon>
        <taxon>Saccharomycetes</taxon>
        <taxon>Saccharomycopsidaceae</taxon>
        <taxon>Saccharomycopsis</taxon>
    </lineage>
</organism>
<feature type="compositionally biased region" description="Acidic residues" evidence="10">
    <location>
        <begin position="138"/>
        <end position="181"/>
    </location>
</feature>
<sequence>MAGPQRNNHKRPFGNSQKRTFGNSQKRSFGNSRHDQTNKKPKHGRQQMREIKRMGRRHQNEEAKEDFPDFPENDEGYESGDNIGEEPSGAMSLENNPRQAYDALMVLLDNGKDEKKTTKKSEKNTAKVQVIDGNIPGNEDEETEYGIEDIDEDEESVKKEDEEDQNDLSEDEEDEEDDEASSDPFEYHFANPQESILENFEQQVSKDSTLKWQSTKTSTSDKQYMAIGQSAPIEEQLSKGKQNIRLDGNLEQFKIKSRMNIPFDDANITNSQKLILDSVFKYKDVVFPYQHYKDESSIRDLYAAHAVNHIYKTRDRILKNNLKLSTYKEALEQGKASVEDEPELRDQSFNRPKVLILLPTRQACFAVGEKIIEISGLQTVENKKRFYAQYYSDDKVPEYKSNDFKYLFDGNSNDFFCLGMKFTRKTLKFYSAFNQSDIILASPLGLKAILEKKEKNKNNKDFLSSIEVFVVDQANSLQYQNWGNVSYILKHLNTIPENYSEDLDFSRIRMWAINNQFKYLRQNLVFGKFSTPEMNNLIGNKHSLNLSGKVKFKRNFTSDESGIGQIVFKLRQVFNRFECELPVNDPNARFNYFKTNIVPFLKEQSDDKEGGGALVYLPDYSDYLRVKNYLRYETSVNFCSLDEYSSQSKLTKYRDGFAKGKYKVMLYTERLHHYNRFEIKGVRNVVFYKCPSDETYYSEILLRFLGDSMMRDVIKDINLSVVKIMYSKWDANLLEKIVGTQRVPVLCFGSNEIYEFK</sequence>
<feature type="compositionally biased region" description="Basic and acidic residues" evidence="10">
    <location>
        <begin position="112"/>
        <end position="125"/>
    </location>
</feature>
<keyword evidence="8 9" id="KW-0687">Ribonucleoprotein</keyword>
<dbReference type="GO" id="GO:0019843">
    <property type="term" value="F:rRNA binding"/>
    <property type="evidence" value="ECO:0007669"/>
    <property type="project" value="TreeGrafter"/>
</dbReference>
<keyword evidence="7 9" id="KW-0539">Nucleus</keyword>
<dbReference type="GO" id="GO:0000462">
    <property type="term" value="P:maturation of SSU-rRNA from tricistronic rRNA transcript (SSU-rRNA, 5.8S rRNA, LSU-rRNA)"/>
    <property type="evidence" value="ECO:0007669"/>
    <property type="project" value="TreeGrafter"/>
</dbReference>
<feature type="domain" description="UTP25 NTP hydrolase-like" evidence="12">
    <location>
        <begin position="282"/>
        <end position="550"/>
    </location>
</feature>
<evidence type="ECO:0000256" key="7">
    <source>
        <dbReference type="ARBA" id="ARBA00023242"/>
    </source>
</evidence>
<evidence type="ECO:0000256" key="1">
    <source>
        <dbReference type="ARBA" id="ARBA00002883"/>
    </source>
</evidence>
<evidence type="ECO:0000313" key="13">
    <source>
        <dbReference type="EMBL" id="GMM36178.1"/>
    </source>
</evidence>
<dbReference type="Proteomes" id="UP001360560">
    <property type="component" value="Unassembled WGS sequence"/>
</dbReference>
<evidence type="ECO:0000259" key="11">
    <source>
        <dbReference type="Pfam" id="PF06862"/>
    </source>
</evidence>
<dbReference type="InterPro" id="IPR053940">
    <property type="entry name" value="UTP25_NTPase-like"/>
</dbReference>
<proteinExistence type="inferred from homology"/>
<dbReference type="PANTHER" id="PTHR12933">
    <property type="entry name" value="ORF PROTEIN-RELATED"/>
    <property type="match status" value="1"/>
</dbReference>
<keyword evidence="14" id="KW-1185">Reference proteome</keyword>
<dbReference type="InterPro" id="IPR053939">
    <property type="entry name" value="UTP25_C"/>
</dbReference>
<comment type="caution">
    <text evidence="13">The sequence shown here is derived from an EMBL/GenBank/DDBJ whole genome shotgun (WGS) entry which is preliminary data.</text>
</comment>
<feature type="region of interest" description="Disordered" evidence="10">
    <location>
        <begin position="1"/>
        <end position="94"/>
    </location>
</feature>
<dbReference type="Pfam" id="PF06862">
    <property type="entry name" value="Utp25_C"/>
    <property type="match status" value="1"/>
</dbReference>
<evidence type="ECO:0000313" key="14">
    <source>
        <dbReference type="Proteomes" id="UP001360560"/>
    </source>
</evidence>
<comment type="similarity">
    <text evidence="3 9">Belongs to the UTP25 family.</text>
</comment>
<feature type="compositionally biased region" description="Polar residues" evidence="10">
    <location>
        <begin position="14"/>
        <end position="31"/>
    </location>
</feature>
<feature type="region of interest" description="Disordered" evidence="10">
    <location>
        <begin position="112"/>
        <end position="186"/>
    </location>
</feature>
<keyword evidence="5 9" id="KW-0690">Ribosome biogenesis</keyword>
<name>A0AAV5QPU5_9ASCO</name>
<comment type="subunit">
    <text evidence="9">Component of the ribosomal small subunit (SSU) processome composed of at least 40 protein subunits and snoRNA U3.</text>
</comment>
<feature type="domain" description="UTP25 C-terminal" evidence="11">
    <location>
        <begin position="563"/>
        <end position="756"/>
    </location>
</feature>
<dbReference type="GeneID" id="90074153"/>
<protein>
    <recommendedName>
        <fullName evidence="4 9">U3 small nucleolar RNA-associated protein 25</fullName>
        <shortName evidence="9">U3 snoRNA-associated protein 25</shortName>
    </recommendedName>
</protein>
<evidence type="ECO:0000256" key="4">
    <source>
        <dbReference type="ARBA" id="ARBA00015422"/>
    </source>
</evidence>
<gene>
    <name evidence="13" type="ORF">DASC09_035030</name>
</gene>
<dbReference type="GO" id="GO:0032040">
    <property type="term" value="C:small-subunit processome"/>
    <property type="evidence" value="ECO:0007669"/>
    <property type="project" value="TreeGrafter"/>
</dbReference>
<keyword evidence="6 9" id="KW-0698">rRNA processing</keyword>
<dbReference type="EMBL" id="BTFZ01000011">
    <property type="protein sequence ID" value="GMM36178.1"/>
    <property type="molecule type" value="Genomic_DNA"/>
</dbReference>
<evidence type="ECO:0000256" key="3">
    <source>
        <dbReference type="ARBA" id="ARBA00009223"/>
    </source>
</evidence>
<evidence type="ECO:0000259" key="12">
    <source>
        <dbReference type="Pfam" id="PF22916"/>
    </source>
</evidence>
<dbReference type="AlphaFoldDB" id="A0AAV5QPU5"/>
<accession>A0AAV5QPU5</accession>
<feature type="compositionally biased region" description="Basic and acidic residues" evidence="10">
    <location>
        <begin position="47"/>
        <end position="67"/>
    </location>
</feature>
<evidence type="ECO:0000256" key="6">
    <source>
        <dbReference type="ARBA" id="ARBA00022552"/>
    </source>
</evidence>
<dbReference type="Pfam" id="PF22916">
    <property type="entry name" value="UTP25_NTPase-like"/>
    <property type="match status" value="1"/>
</dbReference>
<dbReference type="PANTHER" id="PTHR12933:SF0">
    <property type="entry name" value="U3 SMALL NUCLEOLAR RNA-ASSOCIATED PROTEIN 25 HOMOLOG"/>
    <property type="match status" value="1"/>
</dbReference>
<evidence type="ECO:0000256" key="8">
    <source>
        <dbReference type="ARBA" id="ARBA00023274"/>
    </source>
</evidence>
<evidence type="ECO:0000256" key="2">
    <source>
        <dbReference type="ARBA" id="ARBA00004604"/>
    </source>
</evidence>
<comment type="function">
    <text evidence="1 9">DEAD-box RNA helicase-like protein required for pre-18S rRNA processing, specifically at sites A0, A1, and A2.</text>
</comment>
<evidence type="ECO:0000256" key="9">
    <source>
        <dbReference type="RuleBase" id="RU365070"/>
    </source>
</evidence>
<comment type="subcellular location">
    <subcellularLocation>
        <location evidence="2 9">Nucleus</location>
        <location evidence="2 9">Nucleolus</location>
    </subcellularLocation>
</comment>
<dbReference type="RefSeq" id="XP_064853174.1">
    <property type="nucleotide sequence ID" value="XM_064997102.1"/>
</dbReference>
<reference evidence="13 14" key="1">
    <citation type="journal article" date="2023" name="Elife">
        <title>Identification of key yeast species and microbe-microbe interactions impacting larval growth of Drosophila in the wild.</title>
        <authorList>
            <person name="Mure A."/>
            <person name="Sugiura Y."/>
            <person name="Maeda R."/>
            <person name="Honda K."/>
            <person name="Sakurai N."/>
            <person name="Takahashi Y."/>
            <person name="Watada M."/>
            <person name="Katoh T."/>
            <person name="Gotoh A."/>
            <person name="Gotoh Y."/>
            <person name="Taniguchi I."/>
            <person name="Nakamura K."/>
            <person name="Hayashi T."/>
            <person name="Katayama T."/>
            <person name="Uemura T."/>
            <person name="Hattori Y."/>
        </authorList>
    </citation>
    <scope>NUCLEOTIDE SEQUENCE [LARGE SCALE GENOMIC DNA]</scope>
    <source>
        <strain evidence="13 14">SC-9</strain>
    </source>
</reference>
<dbReference type="InterPro" id="IPR010678">
    <property type="entry name" value="UTP25"/>
</dbReference>
<feature type="compositionally biased region" description="Acidic residues" evidence="10">
    <location>
        <begin position="68"/>
        <end position="78"/>
    </location>
</feature>